<dbReference type="AlphaFoldDB" id="A0A563W538"/>
<evidence type="ECO:0000313" key="2">
    <source>
        <dbReference type="Proteomes" id="UP000320055"/>
    </source>
</evidence>
<name>A0A563W538_9CYAN</name>
<gene>
    <name evidence="1" type="ORF">H1P_890020</name>
</gene>
<proteinExistence type="predicted"/>
<evidence type="ECO:0000313" key="1">
    <source>
        <dbReference type="EMBL" id="VEP18750.1"/>
    </source>
</evidence>
<sequence>MNKLPDEKELKALVAMAKEFEAQIKEQSEIARKIAVECEEVLSRKQKEQKA</sequence>
<organism evidence="1 2">
    <name type="scientific">Hyella patelloides LEGE 07179</name>
    <dbReference type="NCBI Taxonomy" id="945734"/>
    <lineage>
        <taxon>Bacteria</taxon>
        <taxon>Bacillati</taxon>
        <taxon>Cyanobacteriota</taxon>
        <taxon>Cyanophyceae</taxon>
        <taxon>Pleurocapsales</taxon>
        <taxon>Hyellaceae</taxon>
        <taxon>Hyella</taxon>
    </lineage>
</organism>
<keyword evidence="2" id="KW-1185">Reference proteome</keyword>
<reference evidence="1 2" key="1">
    <citation type="submission" date="2019-01" db="EMBL/GenBank/DDBJ databases">
        <authorList>
            <person name="Brito A."/>
        </authorList>
    </citation>
    <scope>NUCLEOTIDE SEQUENCE [LARGE SCALE GENOMIC DNA]</scope>
    <source>
        <strain evidence="1">1</strain>
    </source>
</reference>
<dbReference type="RefSeq" id="WP_186375965.1">
    <property type="nucleotide sequence ID" value="NZ_LR213847.1"/>
</dbReference>
<dbReference type="Proteomes" id="UP000320055">
    <property type="component" value="Unassembled WGS sequence"/>
</dbReference>
<protein>
    <submittedName>
        <fullName evidence="1">Uncharacterized protein</fullName>
    </submittedName>
</protein>
<dbReference type="EMBL" id="CAACVJ010000697">
    <property type="protein sequence ID" value="VEP18750.1"/>
    <property type="molecule type" value="Genomic_DNA"/>
</dbReference>
<accession>A0A563W538</accession>